<comment type="caution">
    <text evidence="3">The sequence shown here is derived from an EMBL/GenBank/DDBJ whole genome shotgun (WGS) entry which is preliminary data.</text>
</comment>
<dbReference type="EMBL" id="JAYFUH010000061">
    <property type="protein sequence ID" value="MEA5666446.1"/>
    <property type="molecule type" value="Genomic_DNA"/>
</dbReference>
<feature type="compositionally biased region" description="Low complexity" evidence="1">
    <location>
        <begin position="43"/>
        <end position="62"/>
    </location>
</feature>
<keyword evidence="4" id="KW-1185">Reference proteome</keyword>
<evidence type="ECO:0000313" key="3">
    <source>
        <dbReference type="EMBL" id="MEA5666446.1"/>
    </source>
</evidence>
<organism evidence="3 4">
    <name type="scientific">Stenotrophomonas capsici</name>
    <dbReference type="NCBI Taxonomy" id="3110230"/>
    <lineage>
        <taxon>Bacteria</taxon>
        <taxon>Pseudomonadati</taxon>
        <taxon>Pseudomonadota</taxon>
        <taxon>Gammaproteobacteria</taxon>
        <taxon>Lysobacterales</taxon>
        <taxon>Lysobacteraceae</taxon>
        <taxon>Stenotrophomonas</taxon>
    </lineage>
</organism>
<name>A0ABU5UZB4_9GAMM</name>
<feature type="region of interest" description="Disordered" evidence="1">
    <location>
        <begin position="26"/>
        <end position="66"/>
    </location>
</feature>
<dbReference type="PANTHER" id="PTHR33361">
    <property type="entry name" value="GLR0591 PROTEIN"/>
    <property type="match status" value="1"/>
</dbReference>
<gene>
    <name evidence="3" type="ORF">VA603_02675</name>
</gene>
<dbReference type="InterPro" id="IPR010281">
    <property type="entry name" value="DUF885"/>
</dbReference>
<protein>
    <submittedName>
        <fullName evidence="3">DUF885 family protein</fullName>
    </submittedName>
</protein>
<accession>A0ABU5UZB4</accession>
<dbReference type="PANTHER" id="PTHR33361:SF16">
    <property type="entry name" value="DUF885 DOMAIN-CONTAINING PROTEIN"/>
    <property type="match status" value="1"/>
</dbReference>
<reference evidence="3 4" key="1">
    <citation type="submission" date="2023-12" db="EMBL/GenBank/DDBJ databases">
        <title>Stenotrophomonas guangdongensis sp. nov., isolated from wilted pepper plants (Capsicum annuum).</title>
        <authorList>
            <person name="Qiu M."/>
            <person name="Li Y."/>
            <person name="Liu Q."/>
            <person name="Zhang X."/>
            <person name="Huang Y."/>
            <person name="Guo R."/>
            <person name="Hu M."/>
            <person name="Zhou J."/>
            <person name="Zhou X."/>
        </authorList>
    </citation>
    <scope>NUCLEOTIDE SEQUENCE [LARGE SCALE GENOMIC DNA]</scope>
    <source>
        <strain evidence="3 4">MH1</strain>
    </source>
</reference>
<evidence type="ECO:0000256" key="1">
    <source>
        <dbReference type="SAM" id="MobiDB-lite"/>
    </source>
</evidence>
<evidence type="ECO:0000256" key="2">
    <source>
        <dbReference type="SAM" id="SignalP"/>
    </source>
</evidence>
<dbReference type="Proteomes" id="UP001301653">
    <property type="component" value="Unassembled WGS sequence"/>
</dbReference>
<sequence>MSSSPLRLLALAIASIMTLSAAAPAEAARKRSQRPAATQSRGATKAKPRTAPARPAPRRATPAPLPIRQDKATQLNRIYDEYWDASMRLNPLQATFQGDARFNDQLPNFLSAASRQQSHEFMVEWLGKVEKLGAEGLQGQDLLSYEIFVRDAQVSLAGEQYPTWMLPINQYYNLSSIIAVLGSGAGAQPFNTVKDYENWSKRSLGIQPLFDQAIVNMREGKAAGVVQPRALMEKVLPQLDAVIKPTAEESIFWGPIRNMPDSFPAEDKARLSAEYKRMIEYRIMPAYRALRGFIATEYMPATRTTDGMGGLPNGQAWYAYNVSSSTTPARTPAEIHSLGLKEVQDLQARIATQMKEARIRGSVQKVFNNMRSDRQFMFRDPDALLARYREVGQRVDAALPALFNQRPKAALEIKPVEAERALTASAASYQPGSGDGQQPGVLYVNTNDLPSRKRWSVTMQYLHEGMPGHHFQLGAQQELAGLPRFRRHGGDVAFVEGWGLYAESLGEEMGLYNDPYDHLGYLQTTLLRTVRLVADTGLNAAGWTRQQAVTYMVDNADISAADAAAEVERFMALPGQTLAYRVGEIKIRLLREKAQSELGQRFDPREFHQEILKDGSMPLDILEAKIDRWIASKKA</sequence>
<proteinExistence type="predicted"/>
<feature type="chain" id="PRO_5046433699" evidence="2">
    <location>
        <begin position="28"/>
        <end position="635"/>
    </location>
</feature>
<feature type="signal peptide" evidence="2">
    <location>
        <begin position="1"/>
        <end position="27"/>
    </location>
</feature>
<evidence type="ECO:0000313" key="4">
    <source>
        <dbReference type="Proteomes" id="UP001301653"/>
    </source>
</evidence>
<dbReference type="RefSeq" id="WP_192286265.1">
    <property type="nucleotide sequence ID" value="NZ_JAYFUH010000061.1"/>
</dbReference>
<dbReference type="Pfam" id="PF05960">
    <property type="entry name" value="DUF885"/>
    <property type="match status" value="1"/>
</dbReference>
<keyword evidence="2" id="KW-0732">Signal</keyword>